<name>A0A401LNW2_9BACE</name>
<organism evidence="1 2">
    <name type="scientific">Bacteroides faecalis</name>
    <dbReference type="NCBI Taxonomy" id="2447885"/>
    <lineage>
        <taxon>Bacteria</taxon>
        <taxon>Pseudomonadati</taxon>
        <taxon>Bacteroidota</taxon>
        <taxon>Bacteroidia</taxon>
        <taxon>Bacteroidales</taxon>
        <taxon>Bacteroidaceae</taxon>
        <taxon>Bacteroides</taxon>
    </lineage>
</organism>
<protein>
    <recommendedName>
        <fullName evidence="3">RHS repeat-associated core domain-containing protein</fullName>
    </recommendedName>
</protein>
<dbReference type="OrthoDB" id="997343at2"/>
<dbReference type="PANTHER" id="PTHR32305:SF15">
    <property type="entry name" value="PROTEIN RHSA-RELATED"/>
    <property type="match status" value="1"/>
</dbReference>
<sequence>MTAKKYGTRATETLVYNIRGWMTSLQSPYFSQTLHYSDGMGTPCYNGNISSMTWKAGSETTLRGYKFTYNGLSRLKNATYGEGTTLATNMNRFNEQVTGYDKQGNILGLSRYGQTGTSTYGVIDNLVLSYNGNQLKTIKDNATNNVYGNGFEFKDGANTDKEYTYDENGNLTKDLNKKITLIEYNWLDLPSKVQFEEGNSISYLYTADGTKLRTTRITGNTKLTTDYCTNSIYENGILTKVLTADGYLTVTDAKTHYFIQDHQGNNRVVVDKDGKVEETNHYYPFGGIYTSSTNIQPYKYNGTELDRTNGLDWYDYGARQYDAAIGRWHMVDPMCEKYHGLSTYDYCGNNPVNNTDPNGMDWYKNEEGGVFWEAGSREIKGAKNIGSTFSSPMFGGGFVNYYQNTIVYISEPQMDIFSTIQRDLRMQKYLLGKHSPLGIYDQSRLFNTINSRQIDAVLRPLEENAVKLAATSFVGAGIGKAAFWGIGKIGASGALNWISKIFQTNKVAKQTRVFWSGKEKAMNAAMEYASSNGMTTLNMTRAGKNLTNLVKDMSPVESAKMWQRLSAAYAKGAKGTVHVFIDSKNTVTNSVWKTIELPILNQNNIKIIKHTIE</sequence>
<dbReference type="NCBIfam" id="TIGR03696">
    <property type="entry name" value="Rhs_assc_core"/>
    <property type="match status" value="1"/>
</dbReference>
<dbReference type="InterPro" id="IPR022385">
    <property type="entry name" value="Rhs_assc_core"/>
</dbReference>
<accession>A0A401LNW2</accession>
<evidence type="ECO:0008006" key="3">
    <source>
        <dbReference type="Google" id="ProtNLM"/>
    </source>
</evidence>
<dbReference type="EMBL" id="BHWB01000001">
    <property type="protein sequence ID" value="GCB33260.1"/>
    <property type="molecule type" value="Genomic_DNA"/>
</dbReference>
<proteinExistence type="predicted"/>
<keyword evidence="2" id="KW-1185">Reference proteome</keyword>
<dbReference type="Gene3D" id="2.180.10.10">
    <property type="entry name" value="RHS repeat-associated core"/>
    <property type="match status" value="1"/>
</dbReference>
<dbReference type="Proteomes" id="UP000288079">
    <property type="component" value="Unassembled WGS sequence"/>
</dbReference>
<dbReference type="SUPFAM" id="SSF52309">
    <property type="entry name" value="N-(deoxy)ribosyltransferase-like"/>
    <property type="match status" value="1"/>
</dbReference>
<evidence type="ECO:0000313" key="2">
    <source>
        <dbReference type="Proteomes" id="UP000288079"/>
    </source>
</evidence>
<dbReference type="InterPro" id="IPR050708">
    <property type="entry name" value="T6SS_VgrG/RHS"/>
</dbReference>
<dbReference type="AlphaFoldDB" id="A0A401LNW2"/>
<reference evidence="1 2" key="1">
    <citation type="submission" date="2018-10" db="EMBL/GenBank/DDBJ databases">
        <title>Draft Genome Sequence of Bacteroides sp. KCTC 15687.</title>
        <authorList>
            <person name="Yu S.Y."/>
            <person name="Kim J.S."/>
            <person name="Oh B.S."/>
            <person name="Park S.H."/>
            <person name="Kang S.W."/>
            <person name="Park J.E."/>
            <person name="Choi S.H."/>
            <person name="Han K.I."/>
            <person name="Lee K.C."/>
            <person name="Eom M.K."/>
            <person name="Suh M.K."/>
            <person name="Lee D.H."/>
            <person name="Yoon H."/>
            <person name="Kim B."/>
            <person name="Yang S.J."/>
            <person name="Lee J.S."/>
            <person name="Lee J.H."/>
        </authorList>
    </citation>
    <scope>NUCLEOTIDE SEQUENCE [LARGE SCALE GENOMIC DNA]</scope>
    <source>
        <strain evidence="1 2">KCTC 15687</strain>
    </source>
</reference>
<comment type="caution">
    <text evidence="1">The sequence shown here is derived from an EMBL/GenBank/DDBJ whole genome shotgun (WGS) entry which is preliminary data.</text>
</comment>
<evidence type="ECO:0000313" key="1">
    <source>
        <dbReference type="EMBL" id="GCB33260.1"/>
    </source>
</evidence>
<gene>
    <name evidence="1" type="ORF">KGMB02408_02050</name>
</gene>
<dbReference type="PANTHER" id="PTHR32305">
    <property type="match status" value="1"/>
</dbReference>